<feature type="domain" description="RING-type" evidence="2">
    <location>
        <begin position="184"/>
        <end position="219"/>
    </location>
</feature>
<dbReference type="PANTHER" id="PTHR22765">
    <property type="entry name" value="RING FINGER AND PROTEASE ASSOCIATED DOMAIN-CONTAINING"/>
    <property type="match status" value="1"/>
</dbReference>
<gene>
    <name evidence="3" type="ORF">ACHHYP_09364</name>
</gene>
<dbReference type="SUPFAM" id="SSF57850">
    <property type="entry name" value="RING/U-box"/>
    <property type="match status" value="2"/>
</dbReference>
<dbReference type="CDD" id="cd06093">
    <property type="entry name" value="PX_domain"/>
    <property type="match status" value="1"/>
</dbReference>
<organism evidence="3 4">
    <name type="scientific">Achlya hypogyna</name>
    <name type="common">Oomycete</name>
    <name type="synonym">Protoachlya hypogyna</name>
    <dbReference type="NCBI Taxonomy" id="1202772"/>
    <lineage>
        <taxon>Eukaryota</taxon>
        <taxon>Sar</taxon>
        <taxon>Stramenopiles</taxon>
        <taxon>Oomycota</taxon>
        <taxon>Saprolegniomycetes</taxon>
        <taxon>Saprolegniales</taxon>
        <taxon>Achlyaceae</taxon>
        <taxon>Achlya</taxon>
    </lineage>
</organism>
<dbReference type="Gene3D" id="3.30.40.10">
    <property type="entry name" value="Zinc/RING finger domain, C3HC4 (zinc finger)"/>
    <property type="match status" value="2"/>
</dbReference>
<evidence type="ECO:0000259" key="2">
    <source>
        <dbReference type="PROSITE" id="PS50089"/>
    </source>
</evidence>
<dbReference type="CDD" id="cd16448">
    <property type="entry name" value="RING-H2"/>
    <property type="match status" value="2"/>
</dbReference>
<dbReference type="Pfam" id="PF13639">
    <property type="entry name" value="zf-RING_2"/>
    <property type="match status" value="2"/>
</dbReference>
<dbReference type="InterPro" id="IPR051826">
    <property type="entry name" value="E3_ubiquitin-ligase_domain"/>
</dbReference>
<dbReference type="InterPro" id="IPR001841">
    <property type="entry name" value="Znf_RING"/>
</dbReference>
<evidence type="ECO:0000313" key="3">
    <source>
        <dbReference type="EMBL" id="OQR97963.1"/>
    </source>
</evidence>
<keyword evidence="1" id="KW-0479">Metal-binding</keyword>
<dbReference type="GO" id="GO:0008270">
    <property type="term" value="F:zinc ion binding"/>
    <property type="evidence" value="ECO:0007669"/>
    <property type="project" value="UniProtKB-KW"/>
</dbReference>
<reference evidence="3 4" key="1">
    <citation type="journal article" date="2014" name="Genome Biol. Evol.">
        <title>The secreted proteins of Achlya hypogyna and Thraustotheca clavata identify the ancestral oomycete secretome and reveal gene acquisitions by horizontal gene transfer.</title>
        <authorList>
            <person name="Misner I."/>
            <person name="Blouin N."/>
            <person name="Leonard G."/>
            <person name="Richards T.A."/>
            <person name="Lane C.E."/>
        </authorList>
    </citation>
    <scope>NUCLEOTIDE SEQUENCE [LARGE SCALE GENOMIC DNA]</scope>
    <source>
        <strain evidence="3 4">ATCC 48635</strain>
    </source>
</reference>
<accession>A0A1V9ZIZ5</accession>
<dbReference type="SUPFAM" id="SSF64268">
    <property type="entry name" value="PX domain"/>
    <property type="match status" value="2"/>
</dbReference>
<dbReference type="Gene3D" id="3.30.1520.10">
    <property type="entry name" value="Phox-like domain"/>
    <property type="match status" value="2"/>
</dbReference>
<keyword evidence="1" id="KW-0862">Zinc</keyword>
<dbReference type="Proteomes" id="UP000243579">
    <property type="component" value="Unassembled WGS sequence"/>
</dbReference>
<feature type="domain" description="RING-type" evidence="2">
    <location>
        <begin position="436"/>
        <end position="482"/>
    </location>
</feature>
<keyword evidence="4" id="KW-1185">Reference proteome</keyword>
<dbReference type="AlphaFoldDB" id="A0A1V9ZIZ5"/>
<sequence>MYTRPLTATDEISFIALARDIVTTLEPLPSPTTAPWGNAWIPPIPVQVDPSIGHQRLGYFVQYGMTLTSPVSLHAWAVYKRYSDVLRLREDLALLHEKSPTETIAYILDLPFPPKCFDAEKPAVIAERMHGFSCFVGHLWDLYASARSHSSSDCNPTSHRGSHGTTRAIDFAPFDATAVDSEPCAICLEKMVPEQFGKSVAVLKLACNHYFHLPCVRKWLAKTFALALSTGEWPYLLLPLFDMTSRQHFSDEIHFIATAKAIAEAQVPSASPATAPWNDLKTSEPVVVLHPSIGTSPGVLGYYVQYDITLTCPLTSRAWTIHKRYSQVLALHAQLKNLFAEVPSPSLAYLLSLPFPKKYMDAERPKVIAERMCLFKCFFGHIWSLYSRALLPSTISQTELSPGVLTFLRTFLQIPFNVLSIAVEWLPAVPPEIDPCVVCLCDVSTTELCMPSTVIRLACGHCFHRACLQAWFTVAVSCPTCRGPVGTVTRLQLEI</sequence>
<dbReference type="OrthoDB" id="72307at2759"/>
<dbReference type="STRING" id="1202772.A0A1V9ZIZ5"/>
<proteinExistence type="predicted"/>
<dbReference type="EMBL" id="JNBR01000092">
    <property type="protein sequence ID" value="OQR97963.1"/>
    <property type="molecule type" value="Genomic_DNA"/>
</dbReference>
<dbReference type="GO" id="GO:0035091">
    <property type="term" value="F:phosphatidylinositol binding"/>
    <property type="evidence" value="ECO:0007669"/>
    <property type="project" value="InterPro"/>
</dbReference>
<dbReference type="Pfam" id="PF00787">
    <property type="entry name" value="PX"/>
    <property type="match status" value="1"/>
</dbReference>
<keyword evidence="1" id="KW-0863">Zinc-finger</keyword>
<evidence type="ECO:0000256" key="1">
    <source>
        <dbReference type="PROSITE-ProRule" id="PRU00175"/>
    </source>
</evidence>
<dbReference type="GO" id="GO:0061630">
    <property type="term" value="F:ubiquitin protein ligase activity"/>
    <property type="evidence" value="ECO:0007669"/>
    <property type="project" value="TreeGrafter"/>
</dbReference>
<dbReference type="InterPro" id="IPR001683">
    <property type="entry name" value="PX_dom"/>
</dbReference>
<dbReference type="InterPro" id="IPR036871">
    <property type="entry name" value="PX_dom_sf"/>
</dbReference>
<protein>
    <recommendedName>
        <fullName evidence="2">RING-type domain-containing protein</fullName>
    </recommendedName>
</protein>
<name>A0A1V9ZIZ5_ACHHY</name>
<comment type="caution">
    <text evidence="3">The sequence shown here is derived from an EMBL/GenBank/DDBJ whole genome shotgun (WGS) entry which is preliminary data.</text>
</comment>
<dbReference type="GO" id="GO:0006511">
    <property type="term" value="P:ubiquitin-dependent protein catabolic process"/>
    <property type="evidence" value="ECO:0007669"/>
    <property type="project" value="TreeGrafter"/>
</dbReference>
<dbReference type="InterPro" id="IPR013083">
    <property type="entry name" value="Znf_RING/FYVE/PHD"/>
</dbReference>
<evidence type="ECO:0000313" key="4">
    <source>
        <dbReference type="Proteomes" id="UP000243579"/>
    </source>
</evidence>
<dbReference type="PROSITE" id="PS50089">
    <property type="entry name" value="ZF_RING_2"/>
    <property type="match status" value="2"/>
</dbReference>
<dbReference type="SMART" id="SM00184">
    <property type="entry name" value="RING"/>
    <property type="match status" value="2"/>
</dbReference>